<feature type="domain" description="DUF2345" evidence="3">
    <location>
        <begin position="747"/>
        <end position="904"/>
    </location>
</feature>
<gene>
    <name evidence="5" type="ORF">EJB06_25120</name>
</gene>
<evidence type="ECO:0000259" key="2">
    <source>
        <dbReference type="Pfam" id="PF04717"/>
    </source>
</evidence>
<keyword evidence="6" id="KW-1185">Reference proteome</keyword>
<evidence type="ECO:0000313" key="6">
    <source>
        <dbReference type="Proteomes" id="UP000278085"/>
    </source>
</evidence>
<accession>A0A430HFF8</accession>
<dbReference type="InterPro" id="IPR006533">
    <property type="entry name" value="T6SS_Vgr_RhsGE"/>
</dbReference>
<dbReference type="AlphaFoldDB" id="A0A430HFF8"/>
<evidence type="ECO:0000313" key="5">
    <source>
        <dbReference type="EMBL" id="RSZ56294.1"/>
    </source>
</evidence>
<dbReference type="NCBIfam" id="TIGR03361">
    <property type="entry name" value="VI_Rhs_Vgr"/>
    <property type="match status" value="1"/>
</dbReference>
<dbReference type="SUPFAM" id="SSF69279">
    <property type="entry name" value="Phage tail proteins"/>
    <property type="match status" value="2"/>
</dbReference>
<feature type="domain" description="Gp5/Type VI secretion system Vgr protein OB-fold" evidence="2">
    <location>
        <begin position="478"/>
        <end position="530"/>
    </location>
</feature>
<reference evidence="5 6" key="1">
    <citation type="submission" date="2018-12" db="EMBL/GenBank/DDBJ databases">
        <authorList>
            <person name="Yang E."/>
        </authorList>
    </citation>
    <scope>NUCLEOTIDE SEQUENCE [LARGE SCALE GENOMIC DNA]</scope>
    <source>
        <strain evidence="5 6">SOD</strain>
    </source>
</reference>
<protein>
    <submittedName>
        <fullName evidence="5">Type VI secretion system tip protein VgrG</fullName>
    </submittedName>
</protein>
<comment type="caution">
    <text evidence="5">The sequence shown here is derived from an EMBL/GenBank/DDBJ whole genome shotgun (WGS) entry which is preliminary data.</text>
</comment>
<dbReference type="Gene3D" id="3.55.50.10">
    <property type="entry name" value="Baseplate protein-like domains"/>
    <property type="match status" value="1"/>
</dbReference>
<dbReference type="InterPro" id="IPR017847">
    <property type="entry name" value="T6SS_RhsGE_Vgr_subset"/>
</dbReference>
<dbReference type="Proteomes" id="UP000278085">
    <property type="component" value="Unassembled WGS sequence"/>
</dbReference>
<dbReference type="EMBL" id="RXLQ01000017">
    <property type="protein sequence ID" value="RSZ56294.1"/>
    <property type="molecule type" value="Genomic_DNA"/>
</dbReference>
<feature type="domain" description="Putative type VI secretion system Rhs element associated Vgr" evidence="4">
    <location>
        <begin position="586"/>
        <end position="693"/>
    </location>
</feature>
<dbReference type="InterPro" id="IPR037026">
    <property type="entry name" value="Vgr_OB-fold_dom_sf"/>
</dbReference>
<dbReference type="Gene3D" id="4.10.220.110">
    <property type="match status" value="1"/>
</dbReference>
<sequence>MLSSFTQSTRLLRLSTPLGADNLLAECVRGEETISAGFRFTIGALATDAAIGLRSLLGQPALLRLLTVEDGQARPFHGYLTEVELNGANGGLARYTLTLQPWTAFLARGRDSRVFQDMTVFDILDAVFSSWQGQGKLAPAWRFDVAAREAYPRRSLTTQYQESDLAFAERLMSEEGLFYFFEHQGDPDSPGLGSHEMVIADHNGAFQPNRQAQVRFTQPGAVMKEDSLDRWRSEYKLQTGVVELGSWDYRTLDSRPVASASTMPGALGLVQRDVPGAYAYASRAQGQRIADNHMHALDTQREVFTGAGTVRTLAPGTTFTLGGHALGDQAGNDDARSFAITRVLHLMHNNLSADLQGALHRALGAAPLADALALEAAGSLHATGAGMGERPLYRNRIDAIRAKVPYRASRSDGHGVLLHPRPTVRGQQSAIVVGPPGAVIHTDRDHRVKVQFHWQRGEASHSRMAHPHPDGHTGAPADDQAGTWVRVAAPLAPVAGSNWGGNALPRVGQEVLVDFLEGNIDRPVIIGALYNGVGQPDAQHNQVSVGGGAATGNAAAWFPGEKAAHAHAAVLSGIKSQEMQASQNGASAYSQLVFDDTPGQPRASLQRHAGAHQGTAELNLGHLRHQTDNQRLAPAGYGAELKTENSVALRAGAGMLLTTDASPGGLRDALESGKAVSQVKQAHELQIVLTEAAQKHNARLKDEKDEAEPEPKELPPIEAMGNIIEVLKQTELGISSGSSESDGAAGGGSVTAFSEKHLQLSSPVGIAATTPANAVLSSLATASVVAGADINVATQGNYLHAVKDGISMFTYGKAEKPEKPNQETGIRLHTASGKVSTQSQSDETRITADRDLTVNSGATVTVGSPTQVLMNAAGAYMKLAGGDIMLHAPGVVEFMAGFKELAGGGGGGGALPAFDVGELKGCEVRLAAAKADGGTK</sequence>
<dbReference type="Gene3D" id="2.40.50.230">
    <property type="entry name" value="Gp5 N-terminal domain"/>
    <property type="match status" value="1"/>
</dbReference>
<evidence type="ECO:0000259" key="4">
    <source>
        <dbReference type="Pfam" id="PF13296"/>
    </source>
</evidence>
<dbReference type="Pfam" id="PF13296">
    <property type="entry name" value="T6SS_Vgr"/>
    <property type="match status" value="1"/>
</dbReference>
<evidence type="ECO:0000256" key="1">
    <source>
        <dbReference type="ARBA" id="ARBA00005558"/>
    </source>
</evidence>
<dbReference type="NCBIfam" id="TIGR01646">
    <property type="entry name" value="vgr_GE"/>
    <property type="match status" value="1"/>
</dbReference>
<dbReference type="Pfam" id="PF05954">
    <property type="entry name" value="Phage_GPD"/>
    <property type="match status" value="1"/>
</dbReference>
<dbReference type="InterPro" id="IPR018769">
    <property type="entry name" value="VgrG2_DUF2345"/>
</dbReference>
<proteinExistence type="inferred from homology"/>
<comment type="similarity">
    <text evidence="1">Belongs to the VgrG protein family.</text>
</comment>
<dbReference type="Gene3D" id="2.30.110.50">
    <property type="match status" value="1"/>
</dbReference>
<organism evidence="5 6">
    <name type="scientific">Massilia atriviolacea</name>
    <dbReference type="NCBI Taxonomy" id="2495579"/>
    <lineage>
        <taxon>Bacteria</taxon>
        <taxon>Pseudomonadati</taxon>
        <taxon>Pseudomonadota</taxon>
        <taxon>Betaproteobacteria</taxon>
        <taxon>Burkholderiales</taxon>
        <taxon>Oxalobacteraceae</taxon>
        <taxon>Telluria group</taxon>
        <taxon>Massilia</taxon>
    </lineage>
</organism>
<name>A0A430HFF8_9BURK</name>
<dbReference type="OrthoDB" id="1907165at2"/>
<dbReference type="InterPro" id="IPR006531">
    <property type="entry name" value="Gp5/Vgr_OB"/>
</dbReference>
<dbReference type="Pfam" id="PF10106">
    <property type="entry name" value="DUF2345"/>
    <property type="match status" value="1"/>
</dbReference>
<evidence type="ECO:0000259" key="3">
    <source>
        <dbReference type="Pfam" id="PF10106"/>
    </source>
</evidence>
<dbReference type="Pfam" id="PF04717">
    <property type="entry name" value="Phage_base_V"/>
    <property type="match status" value="1"/>
</dbReference>
<dbReference type="InterPro" id="IPR028244">
    <property type="entry name" value="T6SS_Rhs_Vgr_dom"/>
</dbReference>
<dbReference type="SUPFAM" id="SSF69255">
    <property type="entry name" value="gp5 N-terminal domain-like"/>
    <property type="match status" value="1"/>
</dbReference>